<proteinExistence type="inferred from homology"/>
<keyword evidence="3" id="KW-0813">Transport</keyword>
<gene>
    <name evidence="5" type="ORF">H9734_07265</name>
</gene>
<comment type="caution">
    <text evidence="5">The sequence shown here is derived from an EMBL/GenBank/DDBJ whole genome shotgun (WGS) entry which is preliminary data.</text>
</comment>
<keyword evidence="4" id="KW-0732">Signal</keyword>
<evidence type="ECO:0000256" key="3">
    <source>
        <dbReference type="ARBA" id="ARBA00022448"/>
    </source>
</evidence>
<sequence>MADHAWDQKAAAALAAGTGPDVIQTSPDYYGLYTDYYEDLQPYLEEEGINTDEVFTDGMLDPYYRPDGKLEGMPLLENVFVLAYNKDMFDEFGVDYPTADWTWDDVLEAAEKFVSGEGADATYGMVNHWVDPNFAIICKGGTPYSDDLQTVEINSPEVAAGLDLFGEMVQSGAMPDDTAADSLPKEQLFVSGHAAMYPLGGFETKLIADEVGDNFDWDVVTMPKVEDSEINNIMYATGYAMLKTSQNKDAAWTFLKEVGYENEEMAQVTARVGIPGNKTVAEGYYQEITNGPIDNSKYLEGLSGARLNIWGGVFANAGDQWTQIWQAVTINGNSGQDAIDTYYPVLEQAFNEANQTE</sequence>
<dbReference type="PANTHER" id="PTHR43649">
    <property type="entry name" value="ARABINOSE-BINDING PROTEIN-RELATED"/>
    <property type="match status" value="1"/>
</dbReference>
<organism evidence="5 6">
    <name type="scientific">Candidatus Fusicatenibacter merdavium</name>
    <dbReference type="NCBI Taxonomy" id="2838600"/>
    <lineage>
        <taxon>Bacteria</taxon>
        <taxon>Bacillati</taxon>
        <taxon>Bacillota</taxon>
        <taxon>Clostridia</taxon>
        <taxon>Lachnospirales</taxon>
        <taxon>Lachnospiraceae</taxon>
        <taxon>Fusicatenibacter</taxon>
    </lineage>
</organism>
<dbReference type="EMBL" id="DXEK01000122">
    <property type="protein sequence ID" value="HIX77376.1"/>
    <property type="molecule type" value="Genomic_DNA"/>
</dbReference>
<evidence type="ECO:0000313" key="6">
    <source>
        <dbReference type="Proteomes" id="UP000886890"/>
    </source>
</evidence>
<comment type="subcellular location">
    <subcellularLocation>
        <location evidence="1">Cell envelope</location>
    </subcellularLocation>
</comment>
<dbReference type="InterPro" id="IPR006059">
    <property type="entry name" value="SBP"/>
</dbReference>
<dbReference type="AlphaFoldDB" id="A0A9D1XE04"/>
<dbReference type="Pfam" id="PF01547">
    <property type="entry name" value="SBP_bac_1"/>
    <property type="match status" value="1"/>
</dbReference>
<protein>
    <submittedName>
        <fullName evidence="5">Extracellular solute-binding protein</fullName>
    </submittedName>
</protein>
<accession>A0A9D1XE04</accession>
<evidence type="ECO:0000256" key="2">
    <source>
        <dbReference type="ARBA" id="ARBA00008520"/>
    </source>
</evidence>
<dbReference type="PANTHER" id="PTHR43649:SF31">
    <property type="entry name" value="SN-GLYCEROL-3-PHOSPHATE-BINDING PERIPLASMIC PROTEIN UGPB"/>
    <property type="match status" value="1"/>
</dbReference>
<evidence type="ECO:0000256" key="4">
    <source>
        <dbReference type="ARBA" id="ARBA00022729"/>
    </source>
</evidence>
<dbReference type="GO" id="GO:0030313">
    <property type="term" value="C:cell envelope"/>
    <property type="evidence" value="ECO:0007669"/>
    <property type="project" value="UniProtKB-SubCell"/>
</dbReference>
<dbReference type="SUPFAM" id="SSF53850">
    <property type="entry name" value="Periplasmic binding protein-like II"/>
    <property type="match status" value="1"/>
</dbReference>
<dbReference type="Proteomes" id="UP000886890">
    <property type="component" value="Unassembled WGS sequence"/>
</dbReference>
<name>A0A9D1XE04_9FIRM</name>
<reference evidence="5" key="2">
    <citation type="submission" date="2021-04" db="EMBL/GenBank/DDBJ databases">
        <authorList>
            <person name="Gilroy R."/>
        </authorList>
    </citation>
    <scope>NUCLEOTIDE SEQUENCE</scope>
    <source>
        <strain evidence="5">CHK183-1962</strain>
    </source>
</reference>
<dbReference type="InterPro" id="IPR050490">
    <property type="entry name" value="Bact_solute-bd_prot1"/>
</dbReference>
<evidence type="ECO:0000313" key="5">
    <source>
        <dbReference type="EMBL" id="HIX77376.1"/>
    </source>
</evidence>
<dbReference type="Gene3D" id="3.40.190.10">
    <property type="entry name" value="Periplasmic binding protein-like II"/>
    <property type="match status" value="1"/>
</dbReference>
<evidence type="ECO:0000256" key="1">
    <source>
        <dbReference type="ARBA" id="ARBA00004196"/>
    </source>
</evidence>
<comment type="similarity">
    <text evidence="2">Belongs to the bacterial solute-binding protein 1 family.</text>
</comment>
<reference evidence="5" key="1">
    <citation type="journal article" date="2021" name="PeerJ">
        <title>Extensive microbial diversity within the chicken gut microbiome revealed by metagenomics and culture.</title>
        <authorList>
            <person name="Gilroy R."/>
            <person name="Ravi A."/>
            <person name="Getino M."/>
            <person name="Pursley I."/>
            <person name="Horton D.L."/>
            <person name="Alikhan N.F."/>
            <person name="Baker D."/>
            <person name="Gharbi K."/>
            <person name="Hall N."/>
            <person name="Watson M."/>
            <person name="Adriaenssens E.M."/>
            <person name="Foster-Nyarko E."/>
            <person name="Jarju S."/>
            <person name="Secka A."/>
            <person name="Antonio M."/>
            <person name="Oren A."/>
            <person name="Chaudhuri R.R."/>
            <person name="La Ragione R."/>
            <person name="Hildebrand F."/>
            <person name="Pallen M.J."/>
        </authorList>
    </citation>
    <scope>NUCLEOTIDE SEQUENCE</scope>
    <source>
        <strain evidence="5">CHK183-1962</strain>
    </source>
</reference>